<gene>
    <name evidence="2" type="ORF">EYH37_01195</name>
</gene>
<organism evidence="2 3">
    <name type="scientific">Aquifex aeolicus</name>
    <dbReference type="NCBI Taxonomy" id="63363"/>
    <lineage>
        <taxon>Bacteria</taxon>
        <taxon>Pseudomonadati</taxon>
        <taxon>Aquificota</taxon>
        <taxon>Aquificia</taxon>
        <taxon>Aquificales</taxon>
        <taxon>Aquificaceae</taxon>
        <taxon>Aquifex</taxon>
    </lineage>
</organism>
<proteinExistence type="predicted"/>
<name>A0A9D0YND5_AQUAO</name>
<keyword evidence="1" id="KW-1133">Transmembrane helix</keyword>
<keyword evidence="1" id="KW-0812">Transmembrane</keyword>
<evidence type="ECO:0000313" key="2">
    <source>
        <dbReference type="EMBL" id="HIP97971.1"/>
    </source>
</evidence>
<evidence type="ECO:0000313" key="3">
    <source>
        <dbReference type="Proteomes" id="UP000606463"/>
    </source>
</evidence>
<keyword evidence="1" id="KW-0472">Membrane</keyword>
<protein>
    <submittedName>
        <fullName evidence="2">Uncharacterized protein</fullName>
    </submittedName>
</protein>
<dbReference type="AlphaFoldDB" id="A0A9D0YND5"/>
<evidence type="ECO:0000256" key="1">
    <source>
        <dbReference type="SAM" id="Phobius"/>
    </source>
</evidence>
<dbReference type="Proteomes" id="UP000606463">
    <property type="component" value="Unassembled WGS sequence"/>
</dbReference>
<sequence length="96" mass="10410">MVYWAVVLTVWVVSLIATTLGGAFLLKSLQGGEYLIPLLLLSIGIFLNFLVVNFPTESGKSLDKQTLKALELMAKTAGLAPKAVKEGLNKIIQKYS</sequence>
<feature type="transmembrane region" description="Helical" evidence="1">
    <location>
        <begin position="38"/>
        <end position="56"/>
    </location>
</feature>
<feature type="transmembrane region" description="Helical" evidence="1">
    <location>
        <begin position="6"/>
        <end position="26"/>
    </location>
</feature>
<reference evidence="2" key="1">
    <citation type="journal article" date="2020" name="ISME J.">
        <title>Gammaproteobacteria mediating utilization of methyl-, sulfur- and petroleum organic compounds in deep ocean hydrothermal plumes.</title>
        <authorList>
            <person name="Zhou Z."/>
            <person name="Liu Y."/>
            <person name="Pan J."/>
            <person name="Cron B.R."/>
            <person name="Toner B.M."/>
            <person name="Anantharaman K."/>
            <person name="Breier J.A."/>
            <person name="Dick G.J."/>
            <person name="Li M."/>
        </authorList>
    </citation>
    <scope>NUCLEOTIDE SEQUENCE</scope>
    <source>
        <strain evidence="2">SZUA-1501</strain>
    </source>
</reference>
<comment type="caution">
    <text evidence="2">The sequence shown here is derived from an EMBL/GenBank/DDBJ whole genome shotgun (WGS) entry which is preliminary data.</text>
</comment>
<accession>A0A9D0YND5</accession>
<dbReference type="EMBL" id="DQVE01000012">
    <property type="protein sequence ID" value="HIP97971.1"/>
    <property type="molecule type" value="Genomic_DNA"/>
</dbReference>